<dbReference type="SUPFAM" id="SSF56935">
    <property type="entry name" value="Porins"/>
    <property type="match status" value="1"/>
</dbReference>
<evidence type="ECO:0000313" key="11">
    <source>
        <dbReference type="Proteomes" id="UP000291124"/>
    </source>
</evidence>
<dbReference type="OrthoDB" id="9768177at2"/>
<keyword evidence="5 7" id="KW-0472">Membrane</keyword>
<gene>
    <name evidence="10" type="ORF">E1750_14480</name>
</gene>
<dbReference type="InterPro" id="IPR036942">
    <property type="entry name" value="Beta-barrel_TonB_sf"/>
</dbReference>
<keyword evidence="8" id="KW-0732">Signal</keyword>
<keyword evidence="10" id="KW-0675">Receptor</keyword>
<feature type="signal peptide" evidence="8">
    <location>
        <begin position="1"/>
        <end position="22"/>
    </location>
</feature>
<dbReference type="Pfam" id="PF13715">
    <property type="entry name" value="CarbopepD_reg_2"/>
    <property type="match status" value="1"/>
</dbReference>
<dbReference type="Gene3D" id="2.170.130.10">
    <property type="entry name" value="TonB-dependent receptor, plug domain"/>
    <property type="match status" value="1"/>
</dbReference>
<dbReference type="Gene3D" id="2.40.170.20">
    <property type="entry name" value="TonB-dependent receptor, beta-barrel domain"/>
    <property type="match status" value="1"/>
</dbReference>
<dbReference type="InterPro" id="IPR023997">
    <property type="entry name" value="TonB-dep_OMP_SusC/RagA_CS"/>
</dbReference>
<dbReference type="PROSITE" id="PS52016">
    <property type="entry name" value="TONB_DEPENDENT_REC_3"/>
    <property type="match status" value="1"/>
</dbReference>
<dbReference type="AlphaFoldDB" id="A0A4P6YHI8"/>
<evidence type="ECO:0000256" key="7">
    <source>
        <dbReference type="PROSITE-ProRule" id="PRU01360"/>
    </source>
</evidence>
<dbReference type="InterPro" id="IPR012910">
    <property type="entry name" value="Plug_dom"/>
</dbReference>
<comment type="subcellular location">
    <subcellularLocation>
        <location evidence="1 7">Cell outer membrane</location>
        <topology evidence="1 7">Multi-pass membrane protein</topology>
    </subcellularLocation>
</comment>
<comment type="similarity">
    <text evidence="7">Belongs to the TonB-dependent receptor family.</text>
</comment>
<keyword evidence="3 7" id="KW-1134">Transmembrane beta strand</keyword>
<sequence length="1049" mass="115419">MKLKYKWIFTLVIAFFLQFSFAQERTITGVVSDNTGPVPGANVIVKGTKNGVQTDIDGKYAIKAKVGDVLIFSFVGMDDKTAKVSTSNSVNIRLDSESKSLDEVVVVAYGTSKKSSYTGSATKIKAEALEDRPLTNVLSGIEGAVSGVQVVSNTGQPGSAPAIRIRGFSSISGSNTPLYIVDGVPFTGDINTINTADVESLSVLKDAASTSLYGSKAANGVIIITTKRGKTEKDKFTLNITSGLSTRSIPEYERVDAFQYYPLIWEALRNSRAMSTPAELAAANAYASAQVPVFLVNNPFNVPNGTIVGLDGKLNPNAQLLYANDLDWEKQISRAGVLRSADFSYQGRTEKTDYFASLSHLNQEGNIIGSSYTRSTARVNVNTKLNDWFKTGINLTGIVTESSNAVDGVDNTNSFNNPFRTIRYMGPIYPVLKHDATGAVILDGAGNPVYSDIRAASASNGRNVVYETINNIDDNSGMTLGARTYLEFKFLKDFTFKTNLAIDRDQTNNVTYWNPVIGDGAPDGYSSRDNLIRTGLTFNQILEYTKSINNHNFSALLGHESFDYELNFLSGDKRKQISAGNTEFINFVTTSDLTSYTRNYATESYFSRLGYDYKEKYIVSGSYRRDGSSKFAKDYQWGDFWSVGLAWNVAKENFLADSSWLNDLKIRGSMGEVGNDSHTSNAGLSFYVSSPTYTLNSSNGGEGGIRANGQGAPELQWEKNTQSDIAVEFGLFNNRLRGVVEYYKRTTDGLIFDVPNPLTAGLDSRVENVGSMFNDGIEISLDAMILKSKDFSWNLNINASTIHNEITSLPQKEIITGTKKYTVGSSIYDYWLRDWYGVDPADGFALYTLDPKFKPAAGVVDTTVRVVNGTDVTTDQNKALFHYVDDSLPDLFGSFTNTFKYKGFQLDVLFTYQIGGKMYDSNYAALMHTGNQYGSALSTDILNRWQKPGDITDVPRLDVNRNVQSSAASDRWLLNSDYLSFRQVNMSYNLPSDFVSKIGLEAARVFVNGENLVLFTSKVGTDPTQNFNGTTQNRFSPARIITMGVNFNF</sequence>
<evidence type="ECO:0000256" key="3">
    <source>
        <dbReference type="ARBA" id="ARBA00022452"/>
    </source>
</evidence>
<dbReference type="EMBL" id="CP037933">
    <property type="protein sequence ID" value="QBN19953.1"/>
    <property type="molecule type" value="Genomic_DNA"/>
</dbReference>
<name>A0A4P6YHI8_9FLAO</name>
<dbReference type="RefSeq" id="WP_133277469.1">
    <property type="nucleotide sequence ID" value="NZ_CP037933.1"/>
</dbReference>
<evidence type="ECO:0000259" key="9">
    <source>
        <dbReference type="Pfam" id="PF07715"/>
    </source>
</evidence>
<evidence type="ECO:0000256" key="8">
    <source>
        <dbReference type="SAM" id="SignalP"/>
    </source>
</evidence>
<evidence type="ECO:0000256" key="6">
    <source>
        <dbReference type="ARBA" id="ARBA00023237"/>
    </source>
</evidence>
<dbReference type="InterPro" id="IPR037066">
    <property type="entry name" value="Plug_dom_sf"/>
</dbReference>
<dbReference type="GO" id="GO:0009279">
    <property type="term" value="C:cell outer membrane"/>
    <property type="evidence" value="ECO:0007669"/>
    <property type="project" value="UniProtKB-SubCell"/>
</dbReference>
<evidence type="ECO:0000256" key="2">
    <source>
        <dbReference type="ARBA" id="ARBA00022448"/>
    </source>
</evidence>
<feature type="chain" id="PRO_5020417350" evidence="8">
    <location>
        <begin position="23"/>
        <end position="1049"/>
    </location>
</feature>
<dbReference type="Proteomes" id="UP000291124">
    <property type="component" value="Chromosome"/>
</dbReference>
<feature type="domain" description="TonB-dependent receptor plug" evidence="9">
    <location>
        <begin position="114"/>
        <end position="221"/>
    </location>
</feature>
<dbReference type="SUPFAM" id="SSF49464">
    <property type="entry name" value="Carboxypeptidase regulatory domain-like"/>
    <property type="match status" value="1"/>
</dbReference>
<dbReference type="KEGG" id="fnk:E1750_14480"/>
<dbReference type="InterPro" id="IPR039426">
    <property type="entry name" value="TonB-dep_rcpt-like"/>
</dbReference>
<evidence type="ECO:0000256" key="4">
    <source>
        <dbReference type="ARBA" id="ARBA00022692"/>
    </source>
</evidence>
<keyword evidence="6 7" id="KW-0998">Cell outer membrane</keyword>
<reference evidence="11" key="1">
    <citation type="submission" date="2019-03" db="EMBL/GenBank/DDBJ databases">
        <title>Flavobacterium sp.</title>
        <authorList>
            <person name="Kim H."/>
        </authorList>
    </citation>
    <scope>NUCLEOTIDE SEQUENCE [LARGE SCALE GENOMIC DNA]</scope>
    <source>
        <strain evidence="11">GS13</strain>
    </source>
</reference>
<keyword evidence="11" id="KW-1185">Reference proteome</keyword>
<keyword evidence="2 7" id="KW-0813">Transport</keyword>
<evidence type="ECO:0000256" key="5">
    <source>
        <dbReference type="ARBA" id="ARBA00023136"/>
    </source>
</evidence>
<dbReference type="Pfam" id="PF07715">
    <property type="entry name" value="Plug"/>
    <property type="match status" value="1"/>
</dbReference>
<evidence type="ECO:0000256" key="1">
    <source>
        <dbReference type="ARBA" id="ARBA00004571"/>
    </source>
</evidence>
<organism evidence="10 11">
    <name type="scientific">Flavobacterium nackdongense</name>
    <dbReference type="NCBI Taxonomy" id="2547394"/>
    <lineage>
        <taxon>Bacteria</taxon>
        <taxon>Pseudomonadati</taxon>
        <taxon>Bacteroidota</taxon>
        <taxon>Flavobacteriia</taxon>
        <taxon>Flavobacteriales</taxon>
        <taxon>Flavobacteriaceae</taxon>
        <taxon>Flavobacterium</taxon>
    </lineage>
</organism>
<dbReference type="Gene3D" id="2.60.40.1120">
    <property type="entry name" value="Carboxypeptidase-like, regulatory domain"/>
    <property type="match status" value="1"/>
</dbReference>
<dbReference type="InterPro" id="IPR008969">
    <property type="entry name" value="CarboxyPept-like_regulatory"/>
</dbReference>
<dbReference type="NCBIfam" id="TIGR04056">
    <property type="entry name" value="OMP_RagA_SusC"/>
    <property type="match status" value="1"/>
</dbReference>
<protein>
    <submittedName>
        <fullName evidence="10">TonB-dependent receptor</fullName>
    </submittedName>
</protein>
<proteinExistence type="inferred from homology"/>
<dbReference type="NCBIfam" id="TIGR04057">
    <property type="entry name" value="SusC_RagA_signa"/>
    <property type="match status" value="1"/>
</dbReference>
<dbReference type="InterPro" id="IPR023996">
    <property type="entry name" value="TonB-dep_OMP_SusC/RagA"/>
</dbReference>
<keyword evidence="4 7" id="KW-0812">Transmembrane</keyword>
<accession>A0A4P6YHI8</accession>
<evidence type="ECO:0000313" key="10">
    <source>
        <dbReference type="EMBL" id="QBN19953.1"/>
    </source>
</evidence>